<dbReference type="PANTHER" id="PTHR33696:SF1">
    <property type="entry name" value="T22J18.15"/>
    <property type="match status" value="1"/>
</dbReference>
<proteinExistence type="predicted"/>
<feature type="compositionally biased region" description="Polar residues" evidence="1">
    <location>
        <begin position="1"/>
        <end position="10"/>
    </location>
</feature>
<dbReference type="Pfam" id="PF05097">
    <property type="entry name" value="DUF688"/>
    <property type="match status" value="1"/>
</dbReference>
<feature type="region of interest" description="Disordered" evidence="1">
    <location>
        <begin position="89"/>
        <end position="118"/>
    </location>
</feature>
<evidence type="ECO:0000313" key="3">
    <source>
        <dbReference type="Proteomes" id="UP000238479"/>
    </source>
</evidence>
<dbReference type="PANTHER" id="PTHR33696">
    <property type="entry name" value="T22J18.15-RELATED"/>
    <property type="match status" value="1"/>
</dbReference>
<reference evidence="2 3" key="1">
    <citation type="journal article" date="2018" name="Nat. Genet.">
        <title>The Rosa genome provides new insights in the design of modern roses.</title>
        <authorList>
            <person name="Bendahmane M."/>
        </authorList>
    </citation>
    <scope>NUCLEOTIDE SEQUENCE [LARGE SCALE GENOMIC DNA]</scope>
    <source>
        <strain evidence="3">cv. Old Blush</strain>
    </source>
</reference>
<evidence type="ECO:0000313" key="2">
    <source>
        <dbReference type="EMBL" id="PRQ24299.1"/>
    </source>
</evidence>
<dbReference type="OMA" id="QTSAKEC"/>
<dbReference type="AlphaFoldDB" id="A0A2P6PQT4"/>
<feature type="region of interest" description="Disordered" evidence="1">
    <location>
        <begin position="1"/>
        <end position="30"/>
    </location>
</feature>
<dbReference type="EMBL" id="PDCK01000044">
    <property type="protein sequence ID" value="PRQ24299.1"/>
    <property type="molecule type" value="Genomic_DNA"/>
</dbReference>
<organism evidence="2 3">
    <name type="scientific">Rosa chinensis</name>
    <name type="common">China rose</name>
    <dbReference type="NCBI Taxonomy" id="74649"/>
    <lineage>
        <taxon>Eukaryota</taxon>
        <taxon>Viridiplantae</taxon>
        <taxon>Streptophyta</taxon>
        <taxon>Embryophyta</taxon>
        <taxon>Tracheophyta</taxon>
        <taxon>Spermatophyta</taxon>
        <taxon>Magnoliopsida</taxon>
        <taxon>eudicotyledons</taxon>
        <taxon>Gunneridae</taxon>
        <taxon>Pentapetalae</taxon>
        <taxon>rosids</taxon>
        <taxon>fabids</taxon>
        <taxon>Rosales</taxon>
        <taxon>Rosaceae</taxon>
        <taxon>Rosoideae</taxon>
        <taxon>Rosoideae incertae sedis</taxon>
        <taxon>Rosa</taxon>
    </lineage>
</organism>
<dbReference type="Gramene" id="PRQ24299">
    <property type="protein sequence ID" value="PRQ24299"/>
    <property type="gene ID" value="RchiOBHm_Chr6g0270871"/>
</dbReference>
<dbReference type="STRING" id="74649.A0A2P6PQT4"/>
<accession>A0A2P6PQT4</accession>
<protein>
    <submittedName>
        <fullName evidence="2">Uncharacterized protein</fullName>
    </submittedName>
</protein>
<evidence type="ECO:0000256" key="1">
    <source>
        <dbReference type="SAM" id="MobiDB-lite"/>
    </source>
</evidence>
<sequence>MESSSATPGRNTVFPAMKLHPYSSSPRRPFSFSPSSFVSSFNVPDHDDSPATTPFRLSGVPFSWERFPGIPKKQSFNCKKNEQYCSSPSLKVLPLPPTTAHQAPKKKSSSNSKQTSTFPKDPFVAALIECSKEEDEEEDQYSKNNGQWSAKVSRSVSDRFGFVNLYASSCKRSCAVSQSIIHVPRPLSRTSSNYDLLSHRSRSRSR</sequence>
<comment type="caution">
    <text evidence="2">The sequence shown here is derived from an EMBL/GenBank/DDBJ whole genome shotgun (WGS) entry which is preliminary data.</text>
</comment>
<dbReference type="OrthoDB" id="1925896at2759"/>
<keyword evidence="3" id="KW-1185">Reference proteome</keyword>
<name>A0A2P6PQT4_ROSCH</name>
<dbReference type="InterPro" id="IPR007789">
    <property type="entry name" value="DUF688"/>
</dbReference>
<gene>
    <name evidence="2" type="ORF">RchiOBHm_Chr6g0270871</name>
</gene>
<dbReference type="Proteomes" id="UP000238479">
    <property type="component" value="Chromosome 6"/>
</dbReference>